<dbReference type="Proteomes" id="UP000625210">
    <property type="component" value="Unassembled WGS sequence"/>
</dbReference>
<accession>A0A8J2VF25</accession>
<reference evidence="1" key="2">
    <citation type="submission" date="2020-09" db="EMBL/GenBank/DDBJ databases">
        <authorList>
            <person name="Sun Q."/>
            <person name="Zhou Y."/>
        </authorList>
    </citation>
    <scope>NUCLEOTIDE SEQUENCE</scope>
    <source>
        <strain evidence="1">CGMCC 1.15179</strain>
    </source>
</reference>
<dbReference type="EMBL" id="BMHQ01000005">
    <property type="protein sequence ID" value="GGE15575.1"/>
    <property type="molecule type" value="Genomic_DNA"/>
</dbReference>
<proteinExistence type="predicted"/>
<keyword evidence="2" id="KW-1185">Reference proteome</keyword>
<dbReference type="Gene3D" id="3.40.50.720">
    <property type="entry name" value="NAD(P)-binding Rossmann-like Domain"/>
    <property type="match status" value="1"/>
</dbReference>
<protein>
    <submittedName>
        <fullName evidence="1">Uncharacterized protein</fullName>
    </submittedName>
</protein>
<reference evidence="1" key="1">
    <citation type="journal article" date="2014" name="Int. J. Syst. Evol. Microbiol.">
        <title>Complete genome sequence of Corynebacterium casei LMG S-19264T (=DSM 44701T), isolated from a smear-ripened cheese.</title>
        <authorList>
            <consortium name="US DOE Joint Genome Institute (JGI-PGF)"/>
            <person name="Walter F."/>
            <person name="Albersmeier A."/>
            <person name="Kalinowski J."/>
            <person name="Ruckert C."/>
        </authorList>
    </citation>
    <scope>NUCLEOTIDE SEQUENCE</scope>
    <source>
        <strain evidence="1">CGMCC 1.15179</strain>
    </source>
</reference>
<dbReference type="InterPro" id="IPR036291">
    <property type="entry name" value="NAD(P)-bd_dom_sf"/>
</dbReference>
<evidence type="ECO:0000313" key="1">
    <source>
        <dbReference type="EMBL" id="GGE15575.1"/>
    </source>
</evidence>
<name>A0A8J2VF25_9BACL</name>
<sequence length="53" mass="5717">MLVPTPTIKKELERNIPVGRLGMPEDLLYLGTEASSYATGETIKVLGEGTGRI</sequence>
<comment type="caution">
    <text evidence="1">The sequence shown here is derived from an EMBL/GenBank/DDBJ whole genome shotgun (WGS) entry which is preliminary data.</text>
</comment>
<dbReference type="AlphaFoldDB" id="A0A8J2VF25"/>
<organism evidence="1 2">
    <name type="scientific">Marinithermofilum abyssi</name>
    <dbReference type="NCBI Taxonomy" id="1571185"/>
    <lineage>
        <taxon>Bacteria</taxon>
        <taxon>Bacillati</taxon>
        <taxon>Bacillota</taxon>
        <taxon>Bacilli</taxon>
        <taxon>Bacillales</taxon>
        <taxon>Thermoactinomycetaceae</taxon>
        <taxon>Marinithermofilum</taxon>
    </lineage>
</organism>
<gene>
    <name evidence="1" type="ORF">GCM10011571_16490</name>
</gene>
<dbReference type="SUPFAM" id="SSF51735">
    <property type="entry name" value="NAD(P)-binding Rossmann-fold domains"/>
    <property type="match status" value="1"/>
</dbReference>
<evidence type="ECO:0000313" key="2">
    <source>
        <dbReference type="Proteomes" id="UP000625210"/>
    </source>
</evidence>